<dbReference type="OrthoDB" id="6357031at2759"/>
<protein>
    <submittedName>
        <fullName evidence="1">Uncharacterized protein</fullName>
    </submittedName>
</protein>
<dbReference type="HOGENOM" id="CLU_1837114_0_0_1"/>
<dbReference type="PhylomeDB" id="E9GQ31"/>
<name>E9GQ31_DAPPU</name>
<evidence type="ECO:0000313" key="1">
    <source>
        <dbReference type="EMBL" id="EFX78245.1"/>
    </source>
</evidence>
<organism evidence="1 2">
    <name type="scientific">Daphnia pulex</name>
    <name type="common">Water flea</name>
    <dbReference type="NCBI Taxonomy" id="6669"/>
    <lineage>
        <taxon>Eukaryota</taxon>
        <taxon>Metazoa</taxon>
        <taxon>Ecdysozoa</taxon>
        <taxon>Arthropoda</taxon>
        <taxon>Crustacea</taxon>
        <taxon>Branchiopoda</taxon>
        <taxon>Diplostraca</taxon>
        <taxon>Cladocera</taxon>
        <taxon>Anomopoda</taxon>
        <taxon>Daphniidae</taxon>
        <taxon>Daphnia</taxon>
    </lineage>
</organism>
<gene>
    <name evidence="1" type="ORF">DAPPUDRAFT_320720</name>
</gene>
<proteinExistence type="predicted"/>
<dbReference type="EMBL" id="GL732558">
    <property type="protein sequence ID" value="EFX78245.1"/>
    <property type="molecule type" value="Genomic_DNA"/>
</dbReference>
<sequence length="140" mass="16174">MTLLSGGWPLDPHVECGFNYKYFPIDSVLRFNLVEDLILWREGYSSHLEESILCTLKPENMINIDAMIVGIMGCLFSRNKVILQHFQNFEATFEKSSIISTILRTAARKHGPYLNIVSCMSIMKNWFYPKTIIPITYGYI</sequence>
<keyword evidence="2" id="KW-1185">Reference proteome</keyword>
<reference evidence="1 2" key="1">
    <citation type="journal article" date="2011" name="Science">
        <title>The ecoresponsive genome of Daphnia pulex.</title>
        <authorList>
            <person name="Colbourne J.K."/>
            <person name="Pfrender M.E."/>
            <person name="Gilbert D."/>
            <person name="Thomas W.K."/>
            <person name="Tucker A."/>
            <person name="Oakley T.H."/>
            <person name="Tokishita S."/>
            <person name="Aerts A."/>
            <person name="Arnold G.J."/>
            <person name="Basu M.K."/>
            <person name="Bauer D.J."/>
            <person name="Caceres C.E."/>
            <person name="Carmel L."/>
            <person name="Casola C."/>
            <person name="Choi J.H."/>
            <person name="Detter J.C."/>
            <person name="Dong Q."/>
            <person name="Dusheyko S."/>
            <person name="Eads B.D."/>
            <person name="Frohlich T."/>
            <person name="Geiler-Samerotte K.A."/>
            <person name="Gerlach D."/>
            <person name="Hatcher P."/>
            <person name="Jogdeo S."/>
            <person name="Krijgsveld J."/>
            <person name="Kriventseva E.V."/>
            <person name="Kultz D."/>
            <person name="Laforsch C."/>
            <person name="Lindquist E."/>
            <person name="Lopez J."/>
            <person name="Manak J.R."/>
            <person name="Muller J."/>
            <person name="Pangilinan J."/>
            <person name="Patwardhan R.P."/>
            <person name="Pitluck S."/>
            <person name="Pritham E.J."/>
            <person name="Rechtsteiner A."/>
            <person name="Rho M."/>
            <person name="Rogozin I.B."/>
            <person name="Sakarya O."/>
            <person name="Salamov A."/>
            <person name="Schaack S."/>
            <person name="Shapiro H."/>
            <person name="Shiga Y."/>
            <person name="Skalitzky C."/>
            <person name="Smith Z."/>
            <person name="Souvorov A."/>
            <person name="Sung W."/>
            <person name="Tang Z."/>
            <person name="Tsuchiya D."/>
            <person name="Tu H."/>
            <person name="Vos H."/>
            <person name="Wang M."/>
            <person name="Wolf Y.I."/>
            <person name="Yamagata H."/>
            <person name="Yamada T."/>
            <person name="Ye Y."/>
            <person name="Shaw J.R."/>
            <person name="Andrews J."/>
            <person name="Crease T.J."/>
            <person name="Tang H."/>
            <person name="Lucas S.M."/>
            <person name="Robertson H.M."/>
            <person name="Bork P."/>
            <person name="Koonin E.V."/>
            <person name="Zdobnov E.M."/>
            <person name="Grigoriev I.V."/>
            <person name="Lynch M."/>
            <person name="Boore J.L."/>
        </authorList>
    </citation>
    <scope>NUCLEOTIDE SEQUENCE [LARGE SCALE GENOMIC DNA]</scope>
</reference>
<dbReference type="KEGG" id="dpx:DAPPUDRAFT_320720"/>
<dbReference type="AlphaFoldDB" id="E9GQ31"/>
<dbReference type="InParanoid" id="E9GQ31"/>
<evidence type="ECO:0000313" key="2">
    <source>
        <dbReference type="Proteomes" id="UP000000305"/>
    </source>
</evidence>
<accession>E9GQ31</accession>
<dbReference type="Proteomes" id="UP000000305">
    <property type="component" value="Unassembled WGS sequence"/>
</dbReference>